<evidence type="ECO:0000256" key="4">
    <source>
        <dbReference type="ARBA" id="ARBA00022723"/>
    </source>
</evidence>
<sequence>MGRTLELLQRLSESDGISGFEAGIGKVVEEEMRSAGAVVEVDRVGNRIALLPGSEDGGRLLLTAHADEIGLIVRKVDRGGVLRFAAVGGIDPRVLPGQEVMVHGEKRLPGVIGSEPPHLQLEEEKDRVVEIEDLFIDVGLTERTVRRRVKTGDPIALSRKFMEMEGGLCAAKAFDDRASLAALVLAVEELARRDHRWDIYAVATVQEEIAHLGATVSAYGLDPGLAVVLDVTYGDMLGVDKYETYELGGGPTLGVGPGYHPRLRARLMETAEREGIPIQDEAEPRPRGTDAAAIQLTREGVPTALVGIPVRYMHTSAEVVATADVEGAARLLVEFSAELVDVGFLLNPDSITQDRA</sequence>
<dbReference type="EMBL" id="LIZS01000012">
    <property type="protein sequence ID" value="KPJ53789.1"/>
    <property type="molecule type" value="Genomic_DNA"/>
</dbReference>
<dbReference type="InterPro" id="IPR023367">
    <property type="entry name" value="Peptidase_M42_dom2"/>
</dbReference>
<dbReference type="Gene3D" id="3.40.630.10">
    <property type="entry name" value="Zn peptidases"/>
    <property type="match status" value="1"/>
</dbReference>
<reference evidence="9 10" key="1">
    <citation type="journal article" date="2015" name="Microbiome">
        <title>Genomic resolution of linkages in carbon, nitrogen, and sulfur cycling among widespread estuary sediment bacteria.</title>
        <authorList>
            <person name="Baker B.J."/>
            <person name="Lazar C.S."/>
            <person name="Teske A.P."/>
            <person name="Dick G.J."/>
        </authorList>
    </citation>
    <scope>NUCLEOTIDE SEQUENCE [LARGE SCALE GENOMIC DNA]</scope>
    <source>
        <strain evidence="9">DG_24</strain>
    </source>
</reference>
<evidence type="ECO:0000256" key="5">
    <source>
        <dbReference type="ARBA" id="ARBA00022801"/>
    </source>
</evidence>
<dbReference type="Proteomes" id="UP000052008">
    <property type="component" value="Unassembled WGS sequence"/>
</dbReference>
<feature type="binding site" evidence="8">
    <location>
        <position position="175"/>
    </location>
    <ligand>
        <name>Zn(2+)</name>
        <dbReference type="ChEBI" id="CHEBI:29105"/>
        <label>2</label>
    </ligand>
</feature>
<keyword evidence="3" id="KW-0645">Protease</keyword>
<evidence type="ECO:0008006" key="11">
    <source>
        <dbReference type="Google" id="ProtNLM"/>
    </source>
</evidence>
<evidence type="ECO:0000256" key="1">
    <source>
        <dbReference type="ARBA" id="ARBA00006272"/>
    </source>
</evidence>
<feature type="binding site" evidence="8">
    <location>
        <position position="175"/>
    </location>
    <ligand>
        <name>Zn(2+)</name>
        <dbReference type="ChEBI" id="CHEBI:29105"/>
        <label>1</label>
    </ligand>
</feature>
<keyword evidence="5" id="KW-0378">Hydrolase</keyword>
<dbReference type="SUPFAM" id="SSF101821">
    <property type="entry name" value="Aminopeptidase/glucanase lid domain"/>
    <property type="match status" value="1"/>
</dbReference>
<dbReference type="GO" id="GO:0006508">
    <property type="term" value="P:proteolysis"/>
    <property type="evidence" value="ECO:0007669"/>
    <property type="project" value="UniProtKB-KW"/>
</dbReference>
<accession>A0A0S7WUC0</accession>
<evidence type="ECO:0000256" key="2">
    <source>
        <dbReference type="ARBA" id="ARBA00022438"/>
    </source>
</evidence>
<dbReference type="PANTHER" id="PTHR32481">
    <property type="entry name" value="AMINOPEPTIDASE"/>
    <property type="match status" value="1"/>
</dbReference>
<dbReference type="STRING" id="1703770.AMJ39_03080"/>
<evidence type="ECO:0000256" key="8">
    <source>
        <dbReference type="PIRSR" id="PIRSR001123-2"/>
    </source>
</evidence>
<dbReference type="InterPro" id="IPR008007">
    <property type="entry name" value="Peptidase_M42"/>
</dbReference>
<feature type="binding site" evidence="8">
    <location>
        <position position="208"/>
    </location>
    <ligand>
        <name>Zn(2+)</name>
        <dbReference type="ChEBI" id="CHEBI:29105"/>
        <label>2</label>
    </ligand>
</feature>
<dbReference type="PANTHER" id="PTHR32481:SF0">
    <property type="entry name" value="AMINOPEPTIDASE YPDE-RELATED"/>
    <property type="match status" value="1"/>
</dbReference>
<organism evidence="9 10">
    <name type="scientific">candidate division TA06 bacterium DG_24</name>
    <dbReference type="NCBI Taxonomy" id="1703770"/>
    <lineage>
        <taxon>Bacteria</taxon>
        <taxon>Bacteria division TA06</taxon>
    </lineage>
</organism>
<name>A0A0S7WUC0_UNCT6</name>
<evidence type="ECO:0000256" key="7">
    <source>
        <dbReference type="PIRSR" id="PIRSR001123-1"/>
    </source>
</evidence>
<feature type="binding site" evidence="8">
    <location>
        <position position="65"/>
    </location>
    <ligand>
        <name>Zn(2+)</name>
        <dbReference type="ChEBI" id="CHEBI:29105"/>
        <label>1</label>
    </ligand>
</feature>
<proteinExistence type="inferred from homology"/>
<evidence type="ECO:0000313" key="10">
    <source>
        <dbReference type="Proteomes" id="UP000052008"/>
    </source>
</evidence>
<dbReference type="Pfam" id="PF05343">
    <property type="entry name" value="Peptidase_M42"/>
    <property type="match status" value="1"/>
</dbReference>
<protein>
    <recommendedName>
        <fullName evidence="11">M42 family peptidase</fullName>
    </recommendedName>
</protein>
<evidence type="ECO:0000313" key="9">
    <source>
        <dbReference type="EMBL" id="KPJ53789.1"/>
    </source>
</evidence>
<keyword evidence="2" id="KW-0031">Aminopeptidase</keyword>
<dbReference type="SUPFAM" id="SSF53187">
    <property type="entry name" value="Zn-dependent exopeptidases"/>
    <property type="match status" value="1"/>
</dbReference>
<dbReference type="AlphaFoldDB" id="A0A0S7WUC0"/>
<dbReference type="PIRSF" id="PIRSF001123">
    <property type="entry name" value="PepA_GA"/>
    <property type="match status" value="1"/>
</dbReference>
<feature type="active site" description="Proton acceptor" evidence="7">
    <location>
        <position position="207"/>
    </location>
</feature>
<dbReference type="GO" id="GO:0004177">
    <property type="term" value="F:aminopeptidase activity"/>
    <property type="evidence" value="ECO:0007669"/>
    <property type="project" value="UniProtKB-UniRule"/>
</dbReference>
<comment type="cofactor">
    <cofactor evidence="8">
        <name>a divalent metal cation</name>
        <dbReference type="ChEBI" id="CHEBI:60240"/>
    </cofactor>
    <text evidence="8">Binds 2 divalent metal cations per subunit.</text>
</comment>
<feature type="binding site" evidence="8">
    <location>
        <position position="314"/>
    </location>
    <ligand>
        <name>Zn(2+)</name>
        <dbReference type="ChEBI" id="CHEBI:29105"/>
        <label>2</label>
    </ligand>
</feature>
<comment type="caution">
    <text evidence="9">The sequence shown here is derived from an EMBL/GenBank/DDBJ whole genome shotgun (WGS) entry which is preliminary data.</text>
</comment>
<dbReference type="InterPro" id="IPR051464">
    <property type="entry name" value="Peptidase_M42_aminopept"/>
</dbReference>
<feature type="binding site" evidence="8">
    <location>
        <position position="230"/>
    </location>
    <ligand>
        <name>Zn(2+)</name>
        <dbReference type="ChEBI" id="CHEBI:29105"/>
        <label>1</label>
    </ligand>
</feature>
<gene>
    <name evidence="9" type="ORF">AMJ39_03080</name>
</gene>
<keyword evidence="4 8" id="KW-0479">Metal-binding</keyword>
<comment type="similarity">
    <text evidence="1 6">Belongs to the peptidase M42 family.</text>
</comment>
<dbReference type="Gene3D" id="2.40.30.40">
    <property type="entry name" value="Peptidase M42, domain 2"/>
    <property type="match status" value="1"/>
</dbReference>
<evidence type="ECO:0000256" key="6">
    <source>
        <dbReference type="PIRNR" id="PIRNR001123"/>
    </source>
</evidence>
<dbReference type="GO" id="GO:0046872">
    <property type="term" value="F:metal ion binding"/>
    <property type="evidence" value="ECO:0007669"/>
    <property type="project" value="UniProtKB-UniRule"/>
</dbReference>
<evidence type="ECO:0000256" key="3">
    <source>
        <dbReference type="ARBA" id="ARBA00022670"/>
    </source>
</evidence>